<dbReference type="Pfam" id="PF13596">
    <property type="entry name" value="PAS_10"/>
    <property type="match status" value="1"/>
</dbReference>
<dbReference type="InterPro" id="IPR036097">
    <property type="entry name" value="HisK_dim/P_sf"/>
</dbReference>
<dbReference type="InterPro" id="IPR000700">
    <property type="entry name" value="PAS-assoc_C"/>
</dbReference>
<dbReference type="RefSeq" id="WP_317016663.1">
    <property type="nucleotide sequence ID" value="NZ_CP136511.1"/>
</dbReference>
<dbReference type="InterPro" id="IPR003594">
    <property type="entry name" value="HATPase_dom"/>
</dbReference>
<feature type="domain" description="CheR-type methyltransferase" evidence="12">
    <location>
        <begin position="183"/>
        <end position="434"/>
    </location>
</feature>
<dbReference type="Gene3D" id="3.40.50.150">
    <property type="entry name" value="Vaccinia Virus protein VP39"/>
    <property type="match status" value="1"/>
</dbReference>
<dbReference type="PROSITE" id="PS50113">
    <property type="entry name" value="PAC"/>
    <property type="match status" value="1"/>
</dbReference>
<dbReference type="SMART" id="SM00138">
    <property type="entry name" value="MeTrc"/>
    <property type="match status" value="1"/>
</dbReference>
<keyword evidence="13" id="KW-0808">Transferase</keyword>
<evidence type="ECO:0000256" key="2">
    <source>
        <dbReference type="ARBA" id="ARBA00012438"/>
    </source>
</evidence>
<comment type="caution">
    <text evidence="4">Lacks conserved residue(s) required for the propagation of feature annotation.</text>
</comment>
<evidence type="ECO:0000313" key="14">
    <source>
        <dbReference type="Proteomes" id="UP001302652"/>
    </source>
</evidence>
<dbReference type="EMBL" id="CP136511">
    <property type="protein sequence ID" value="WOD14689.1"/>
    <property type="molecule type" value="Genomic_DNA"/>
</dbReference>
<evidence type="ECO:0000259" key="10">
    <source>
        <dbReference type="PROSITE" id="PS50113"/>
    </source>
</evidence>
<evidence type="ECO:0000259" key="11">
    <source>
        <dbReference type="PROSITE" id="PS50122"/>
    </source>
</evidence>
<dbReference type="InterPro" id="IPR005467">
    <property type="entry name" value="His_kinase_dom"/>
</dbReference>
<feature type="domain" description="CheB-type methylesterase" evidence="11">
    <location>
        <begin position="1"/>
        <end position="164"/>
    </location>
</feature>
<dbReference type="SMART" id="SM00387">
    <property type="entry name" value="HATPase_c"/>
    <property type="match status" value="1"/>
</dbReference>
<proteinExistence type="predicted"/>
<dbReference type="SUPFAM" id="SSF52738">
    <property type="entry name" value="Methylesterase CheB, C-terminal domain"/>
    <property type="match status" value="1"/>
</dbReference>
<dbReference type="PANTHER" id="PTHR24422">
    <property type="entry name" value="CHEMOTAXIS PROTEIN METHYLTRANSFERASE"/>
    <property type="match status" value="1"/>
</dbReference>
<dbReference type="PANTHER" id="PTHR24422:SF27">
    <property type="entry name" value="PROTEIN-GLUTAMATE O-METHYLTRANSFERASE"/>
    <property type="match status" value="1"/>
</dbReference>
<dbReference type="InterPro" id="IPR050903">
    <property type="entry name" value="Bact_Chemotaxis_MeTrfase"/>
</dbReference>
<dbReference type="InterPro" id="IPR001789">
    <property type="entry name" value="Sig_transdc_resp-reg_receiver"/>
</dbReference>
<dbReference type="InterPro" id="IPR011006">
    <property type="entry name" value="CheY-like_superfamily"/>
</dbReference>
<dbReference type="PROSITE" id="PS50110">
    <property type="entry name" value="RESPONSE_REGULATORY"/>
    <property type="match status" value="1"/>
</dbReference>
<keyword evidence="13" id="KW-0489">Methyltransferase</keyword>
<evidence type="ECO:0000259" key="9">
    <source>
        <dbReference type="PROSITE" id="PS50112"/>
    </source>
</evidence>
<dbReference type="InterPro" id="IPR035965">
    <property type="entry name" value="PAS-like_dom_sf"/>
</dbReference>
<dbReference type="Proteomes" id="UP001302652">
    <property type="component" value="Chromosome 3"/>
</dbReference>
<accession>A0ABZ0EBV1</accession>
<dbReference type="CDD" id="cd16434">
    <property type="entry name" value="CheB-CheR_fusion"/>
    <property type="match status" value="1"/>
</dbReference>
<dbReference type="Gene3D" id="3.30.565.10">
    <property type="entry name" value="Histidine kinase-like ATPase, C-terminal domain"/>
    <property type="match status" value="1"/>
</dbReference>
<dbReference type="GO" id="GO:0032259">
    <property type="term" value="P:methylation"/>
    <property type="evidence" value="ECO:0007669"/>
    <property type="project" value="UniProtKB-KW"/>
</dbReference>
<gene>
    <name evidence="13" type="ORF">RW095_00140</name>
</gene>
<dbReference type="InterPro" id="IPR022642">
    <property type="entry name" value="CheR_C"/>
</dbReference>
<keyword evidence="14" id="KW-1185">Reference proteome</keyword>
<dbReference type="InterPro" id="IPR035909">
    <property type="entry name" value="CheB_C"/>
</dbReference>
<dbReference type="CDD" id="cd00082">
    <property type="entry name" value="HisKA"/>
    <property type="match status" value="1"/>
</dbReference>
<dbReference type="InterPro" id="IPR029063">
    <property type="entry name" value="SAM-dependent_MTases_sf"/>
</dbReference>
<feature type="domain" description="PAS" evidence="9">
    <location>
        <begin position="827"/>
        <end position="883"/>
    </location>
</feature>
<reference evidence="13 14" key="1">
    <citation type="submission" date="2023-10" db="EMBL/GenBank/DDBJ databases">
        <title>Surface-active antibiotics is a multifunctional adaptation for post-fire microbes.</title>
        <authorList>
            <person name="Liu M.D."/>
            <person name="Du Y."/>
            <person name="Koupaei S.K."/>
            <person name="Kim N.R."/>
            <person name="Zhang W."/>
            <person name="Traxler M.F."/>
        </authorList>
    </citation>
    <scope>NUCLEOTIDE SEQUENCE [LARGE SCALE GENOMIC DNA]</scope>
    <source>
        <strain evidence="13 14">F3</strain>
    </source>
</reference>
<name>A0ABZ0EBV1_9BURK</name>
<comment type="catalytic activity">
    <reaction evidence="1">
        <text>ATP + protein L-histidine = ADP + protein N-phospho-L-histidine.</text>
        <dbReference type="EC" id="2.7.13.3"/>
    </reaction>
</comment>
<feature type="coiled-coil region" evidence="6">
    <location>
        <begin position="643"/>
        <end position="712"/>
    </location>
</feature>
<dbReference type="Gene3D" id="3.40.50.2300">
    <property type="match status" value="1"/>
</dbReference>
<dbReference type="SUPFAM" id="SSF52172">
    <property type="entry name" value="CheY-like"/>
    <property type="match status" value="1"/>
</dbReference>
<dbReference type="PROSITE" id="PS50109">
    <property type="entry name" value="HIS_KIN"/>
    <property type="match status" value="1"/>
</dbReference>
<feature type="domain" description="Response regulatory" evidence="8">
    <location>
        <begin position="1217"/>
        <end position="1333"/>
    </location>
</feature>
<dbReference type="SUPFAM" id="SSF55874">
    <property type="entry name" value="ATPase domain of HSP90 chaperone/DNA topoisomerase II/histidine kinase"/>
    <property type="match status" value="1"/>
</dbReference>
<dbReference type="SUPFAM" id="SSF47384">
    <property type="entry name" value="Homodimeric domain of signal transducing histidine kinase"/>
    <property type="match status" value="1"/>
</dbReference>
<evidence type="ECO:0000256" key="6">
    <source>
        <dbReference type="SAM" id="Coils"/>
    </source>
</evidence>
<dbReference type="PROSITE" id="PS50123">
    <property type="entry name" value="CHER"/>
    <property type="match status" value="1"/>
</dbReference>
<dbReference type="Pfam" id="PF01339">
    <property type="entry name" value="CheB_methylest"/>
    <property type="match status" value="1"/>
</dbReference>
<dbReference type="Pfam" id="PF13426">
    <property type="entry name" value="PAS_9"/>
    <property type="match status" value="1"/>
</dbReference>
<organism evidence="13 14">
    <name type="scientific">Paraburkholderia kirstenboschensis</name>
    <dbReference type="NCBI Taxonomy" id="1245436"/>
    <lineage>
        <taxon>Bacteria</taxon>
        <taxon>Pseudomonadati</taxon>
        <taxon>Pseudomonadota</taxon>
        <taxon>Betaproteobacteria</taxon>
        <taxon>Burkholderiales</taxon>
        <taxon>Burkholderiaceae</taxon>
        <taxon>Paraburkholderia</taxon>
    </lineage>
</organism>
<dbReference type="Pfam" id="PF03705">
    <property type="entry name" value="CheR_N"/>
    <property type="match status" value="1"/>
</dbReference>
<dbReference type="InterPro" id="IPR000780">
    <property type="entry name" value="CheR_MeTrfase"/>
</dbReference>
<keyword evidence="6" id="KW-0175">Coiled coil</keyword>
<dbReference type="CDD" id="cd17580">
    <property type="entry name" value="REC_2_DhkD-like"/>
    <property type="match status" value="1"/>
</dbReference>
<dbReference type="CDD" id="cd02440">
    <property type="entry name" value="AdoMet_MTases"/>
    <property type="match status" value="1"/>
</dbReference>
<evidence type="ECO:0000256" key="3">
    <source>
        <dbReference type="ARBA" id="ARBA00022500"/>
    </source>
</evidence>
<dbReference type="SUPFAM" id="SSF53335">
    <property type="entry name" value="S-adenosyl-L-methionine-dependent methyltransferases"/>
    <property type="match status" value="1"/>
</dbReference>
<dbReference type="InterPro" id="IPR003661">
    <property type="entry name" value="HisK_dim/P_dom"/>
</dbReference>
<dbReference type="Pfam" id="PF00512">
    <property type="entry name" value="HisKA"/>
    <property type="match status" value="1"/>
</dbReference>
<feature type="modified residue" description="4-aspartylphosphate" evidence="5">
    <location>
        <position position="1266"/>
    </location>
</feature>
<keyword evidence="3" id="KW-0145">Chemotaxis</keyword>
<dbReference type="Gene3D" id="1.10.287.130">
    <property type="match status" value="1"/>
</dbReference>
<evidence type="ECO:0000256" key="1">
    <source>
        <dbReference type="ARBA" id="ARBA00000085"/>
    </source>
</evidence>
<feature type="domain" description="Histidine kinase" evidence="7">
    <location>
        <begin position="976"/>
        <end position="1196"/>
    </location>
</feature>
<dbReference type="Gene3D" id="3.30.450.20">
    <property type="entry name" value="PAS domain"/>
    <property type="match status" value="2"/>
</dbReference>
<dbReference type="InterPro" id="IPR000014">
    <property type="entry name" value="PAS"/>
</dbReference>
<dbReference type="SUPFAM" id="SSF47757">
    <property type="entry name" value="Chemotaxis receptor methyltransferase CheR, N-terminal domain"/>
    <property type="match status" value="1"/>
</dbReference>
<dbReference type="SMART" id="SM00388">
    <property type="entry name" value="HisKA"/>
    <property type="match status" value="1"/>
</dbReference>
<dbReference type="Gene3D" id="3.40.50.180">
    <property type="entry name" value="Methylesterase CheB, C-terminal domain"/>
    <property type="match status" value="1"/>
</dbReference>
<evidence type="ECO:0000259" key="7">
    <source>
        <dbReference type="PROSITE" id="PS50109"/>
    </source>
</evidence>
<dbReference type="PRINTS" id="PR00996">
    <property type="entry name" value="CHERMTFRASE"/>
</dbReference>
<dbReference type="GO" id="GO:0008168">
    <property type="term" value="F:methyltransferase activity"/>
    <property type="evidence" value="ECO:0007669"/>
    <property type="project" value="UniProtKB-KW"/>
</dbReference>
<dbReference type="SMART" id="SM00091">
    <property type="entry name" value="PAS"/>
    <property type="match status" value="3"/>
</dbReference>
<dbReference type="SMART" id="SM00448">
    <property type="entry name" value="REC"/>
    <property type="match status" value="1"/>
</dbReference>
<dbReference type="Pfam" id="PF02518">
    <property type="entry name" value="HATPase_c"/>
    <property type="match status" value="1"/>
</dbReference>
<dbReference type="CDD" id="cd00130">
    <property type="entry name" value="PAS"/>
    <property type="match status" value="2"/>
</dbReference>
<dbReference type="NCBIfam" id="TIGR00229">
    <property type="entry name" value="sensory_box"/>
    <property type="match status" value="1"/>
</dbReference>
<dbReference type="PROSITE" id="PS50122">
    <property type="entry name" value="CHEB"/>
    <property type="match status" value="1"/>
</dbReference>
<evidence type="ECO:0000259" key="8">
    <source>
        <dbReference type="PROSITE" id="PS50110"/>
    </source>
</evidence>
<dbReference type="InterPro" id="IPR036890">
    <property type="entry name" value="HATPase_C_sf"/>
</dbReference>
<evidence type="ECO:0000256" key="4">
    <source>
        <dbReference type="PROSITE-ProRule" id="PRU00050"/>
    </source>
</evidence>
<keyword evidence="5" id="KW-0597">Phosphoprotein</keyword>
<dbReference type="SUPFAM" id="SSF55785">
    <property type="entry name" value="PYP-like sensor domain (PAS domain)"/>
    <property type="match status" value="2"/>
</dbReference>
<evidence type="ECO:0000256" key="5">
    <source>
        <dbReference type="PROSITE-ProRule" id="PRU00169"/>
    </source>
</evidence>
<dbReference type="Pfam" id="PF00072">
    <property type="entry name" value="Response_reg"/>
    <property type="match status" value="1"/>
</dbReference>
<dbReference type="Pfam" id="PF01739">
    <property type="entry name" value="CheR"/>
    <property type="match status" value="1"/>
</dbReference>
<sequence>MPRDPGMAFVIVLHLSPSHESQADNVLQRVTRMPVMQVTEATPIEKNHVYLISPATALSMTDGYLSVTPAARGRGGPVAIDLFFRSLAEAHGERAISVVLSGSGSDGTVGIGRIKECGGITLAQSPEDAEYAEMPANAMATGQVDIVLPVVDMPQKLIELSENARSISLPSVDVEPARTSGDEAEHEAVSAEHALQRILKALRVRTGHDFQHYKRATVLRRIERRLQVNSLPDLPAYQRFVETHPDETGALLRDMLIGVTNFFRDREAFEAVEREVVPAIIANKAEADSVRVWVAGCSTGEEAYSLAMLFSERTAEGAELPKLQIFATDLDQQAIEVARTGSYPESVLTDIPPSRLRRFFTLGRGRYVINKALREGVLFAPHNVLRDPPFSHLHLVSCRNLLIYLDRSVQRQVLETFHFALEPGGLLFLGSSESADIADDLFSTVDKKNRIYRARILPTKVPSISSPAVTGNQAAAPRLLAPAPMRDSAGLTFTSLHQQAIERYAPPSVLVDRNAEILHMSDDVGRFLRYVGGEPSHNLLTLINPDLGLELRTALFQALQNGRSVDAERVRFSHGATHSYVNMTVRPFNDATNPADFYTIFFDEVDETTRPDEGVQNNPDHNPLVAHLEGELHRTKELLQLSIEQSNASNEELKASNEELQAINEEMRSATEELETSKEELQSVNEELITVNSALQAKVEETAKANDDLQNLIASTGIATIFVDSEMRIKRFTAAAVGLFNLIETDIGRSLFDLTHRLVYPELAADASATFQSLQITQREVSTTSGEWYLVRLLPYRTAEDRIDGAVLTLIDITERRLAQQEVRQGEERLKLAALATNDYAIIVQDMDGRIVSWNKGGQRVFGYDEQEVLGKPVDLIFTPEDRAQNVPLRERETAKAIGRAEDERWHQRKDGRRIYCSGVMTTIASEGFSGLAKIVRDMTDRKSVESQQQMQLELERATRAQAESINRQKDEFFAVLSHELKNPLNLIHVKAELLSRAPDARNIPLVRDAAEAIQRSVISQAKIIDDLLDLSRVRTGKLALNFADVDLAAAIRSVTEACATDAENSGIALSTSGTDTALVIQADSVRVEQMLWNLLRNALKFTPRRGSVRVALFEDDRFACIEVKDSGKGIAPEFLPKVFDMFSQADGSVKRDSGGLGIGLSLTKQLAEMHGGRIEGDSAGIGRGACFRLWLPKHSPFAMRSKSAGVADASILKGLRVLLVDDSIEGLQAFSALLEIEGAHVTVESSAQKALAVAGDRQFDLILSDIAMPGMSGYDLIEALRKRPNMAKVPAIALTGFGRDQDAARALRAGFDAHLGKPVTLSALLRVIGATMQQP</sequence>
<evidence type="ECO:0000259" key="12">
    <source>
        <dbReference type="PROSITE" id="PS50123"/>
    </source>
</evidence>
<evidence type="ECO:0000313" key="13">
    <source>
        <dbReference type="EMBL" id="WOD14689.1"/>
    </source>
</evidence>
<dbReference type="EC" id="2.7.13.3" evidence="2"/>
<dbReference type="InterPro" id="IPR022641">
    <property type="entry name" value="CheR_N"/>
</dbReference>
<feature type="domain" description="PAC" evidence="10">
    <location>
        <begin position="772"/>
        <end position="825"/>
    </location>
</feature>
<protein>
    <recommendedName>
        <fullName evidence="2">histidine kinase</fullName>
        <ecNumber evidence="2">2.7.13.3</ecNumber>
    </recommendedName>
</protein>
<dbReference type="InterPro" id="IPR000673">
    <property type="entry name" value="Sig_transdc_resp-reg_Me-estase"/>
</dbReference>
<dbReference type="PROSITE" id="PS50112">
    <property type="entry name" value="PAS"/>
    <property type="match status" value="1"/>
</dbReference>